<feature type="transmembrane region" description="Helical" evidence="2">
    <location>
        <begin position="146"/>
        <end position="167"/>
    </location>
</feature>
<reference evidence="3 4" key="1">
    <citation type="journal article" date="2021" name="Int. J. Syst. Evol. Microbiol.">
        <title>Reticulibacter mediterranei gen. nov., sp. nov., within the new family Reticulibacteraceae fam. nov., and Ktedonospora formicarum gen. nov., sp. nov., Ktedonobacter robiniae sp. nov., Dictyobacter formicarum sp. nov. and Dictyobacter arantiisoli sp. nov., belonging to the class Ktedonobacteria.</title>
        <authorList>
            <person name="Yabe S."/>
            <person name="Zheng Y."/>
            <person name="Wang C.M."/>
            <person name="Sakai Y."/>
            <person name="Abe K."/>
            <person name="Yokota A."/>
            <person name="Donadio S."/>
            <person name="Cavaletti L."/>
            <person name="Monciardini P."/>
        </authorList>
    </citation>
    <scope>NUCLEOTIDE SEQUENCE [LARGE SCALE GENOMIC DNA]</scope>
    <source>
        <strain evidence="3 4">SOSP1-30</strain>
    </source>
</reference>
<dbReference type="Pfam" id="PF06197">
    <property type="entry name" value="DUF998"/>
    <property type="match status" value="1"/>
</dbReference>
<organism evidence="3 4">
    <name type="scientific">Ktedonobacter robiniae</name>
    <dbReference type="NCBI Taxonomy" id="2778365"/>
    <lineage>
        <taxon>Bacteria</taxon>
        <taxon>Bacillati</taxon>
        <taxon>Chloroflexota</taxon>
        <taxon>Ktedonobacteria</taxon>
        <taxon>Ktedonobacterales</taxon>
        <taxon>Ktedonobacteraceae</taxon>
        <taxon>Ktedonobacter</taxon>
    </lineage>
</organism>
<evidence type="ECO:0008006" key="5">
    <source>
        <dbReference type="Google" id="ProtNLM"/>
    </source>
</evidence>
<keyword evidence="2" id="KW-1133">Transmembrane helix</keyword>
<feature type="transmembrane region" description="Helical" evidence="2">
    <location>
        <begin position="220"/>
        <end position="239"/>
    </location>
</feature>
<feature type="transmembrane region" description="Helical" evidence="2">
    <location>
        <begin position="179"/>
        <end position="200"/>
    </location>
</feature>
<feature type="region of interest" description="Disordered" evidence="1">
    <location>
        <begin position="1"/>
        <end position="20"/>
    </location>
</feature>
<feature type="transmembrane region" description="Helical" evidence="2">
    <location>
        <begin position="29"/>
        <end position="49"/>
    </location>
</feature>
<proteinExistence type="predicted"/>
<sequence>MEETFEYGEKQASHSEATSQLNRPVPTPLLVWLTCGTLGSLLFAITYLIEGATRPDYNALQQSISSLSLGPGGWVQQVNFIVFGLSAILTAIGWRVFLKGGVGATWYPIFRALQGVALIADGIFSQDPAFGYPKGAVLVPPTLHGTLHVIFAFISLISIASGFFVLARRFTREPEWRGWATWSVITGILTIVFITTFGILNGQHSEIAGLFERLSTAAATIWGIIFFIRLWTGTGFGAFRRD</sequence>
<accession>A0ABQ3UWM8</accession>
<gene>
    <name evidence="3" type="ORF">KSB_52850</name>
</gene>
<dbReference type="InterPro" id="IPR009339">
    <property type="entry name" value="DUF998"/>
</dbReference>
<feature type="transmembrane region" description="Helical" evidence="2">
    <location>
        <begin position="78"/>
        <end position="97"/>
    </location>
</feature>
<feature type="transmembrane region" description="Helical" evidence="2">
    <location>
        <begin position="109"/>
        <end position="126"/>
    </location>
</feature>
<evidence type="ECO:0000256" key="2">
    <source>
        <dbReference type="SAM" id="Phobius"/>
    </source>
</evidence>
<name>A0ABQ3UWM8_9CHLR</name>
<keyword evidence="2" id="KW-0472">Membrane</keyword>
<evidence type="ECO:0000256" key="1">
    <source>
        <dbReference type="SAM" id="MobiDB-lite"/>
    </source>
</evidence>
<dbReference type="RefSeq" id="WP_201373270.1">
    <property type="nucleotide sequence ID" value="NZ_BNJG01000002.1"/>
</dbReference>
<comment type="caution">
    <text evidence="3">The sequence shown here is derived from an EMBL/GenBank/DDBJ whole genome shotgun (WGS) entry which is preliminary data.</text>
</comment>
<keyword evidence="4" id="KW-1185">Reference proteome</keyword>
<dbReference type="Proteomes" id="UP000654345">
    <property type="component" value="Unassembled WGS sequence"/>
</dbReference>
<protein>
    <recommendedName>
        <fullName evidence="5">DUF998 domain-containing protein</fullName>
    </recommendedName>
</protein>
<evidence type="ECO:0000313" key="3">
    <source>
        <dbReference type="EMBL" id="GHO56810.1"/>
    </source>
</evidence>
<evidence type="ECO:0000313" key="4">
    <source>
        <dbReference type="Proteomes" id="UP000654345"/>
    </source>
</evidence>
<dbReference type="EMBL" id="BNJG01000002">
    <property type="protein sequence ID" value="GHO56810.1"/>
    <property type="molecule type" value="Genomic_DNA"/>
</dbReference>
<keyword evidence="2" id="KW-0812">Transmembrane</keyword>